<organism evidence="1 2">
    <name type="scientific">Trichoplusia ni single nucleopolyhedrovirus</name>
    <dbReference type="NCBI Taxonomy" id="332054"/>
    <lineage>
        <taxon>Viruses</taxon>
        <taxon>Viruses incertae sedis</taxon>
        <taxon>Naldaviricetes</taxon>
        <taxon>Lefavirales</taxon>
        <taxon>Baculoviridae</taxon>
        <taxon>Alphabaculovirus</taxon>
        <taxon>Alphabaculovirus trini</taxon>
    </lineage>
</organism>
<evidence type="ECO:0000313" key="1">
    <source>
        <dbReference type="EMBL" id="AAZ67439.1"/>
    </source>
</evidence>
<name>Q461Z7_9ABAC</name>
<dbReference type="RefSeq" id="YP_308958.1">
    <property type="nucleotide sequence ID" value="NC_007383.1"/>
</dbReference>
<dbReference type="KEGG" id="vg:5141958"/>
<sequence>MRWLAQKQVVIVNIVMNVVAEPVPQYLDFAYTDRIRSDQQIYTSVLSVYRDKKLQYY</sequence>
<reference evidence="1 2" key="1">
    <citation type="journal article" date="2005" name="Virology">
        <title>Sequence analysis of the complete genome of Trichoplusia ni single nucleopolyhedrovirus and the identification of a baculoviral photolyase gene.</title>
        <authorList>
            <person name="Willis L.G."/>
            <person name="Seipp R."/>
            <person name="Siepp R."/>
            <person name="Stewart T.M."/>
            <person name="Erlandson M.A."/>
            <person name="Theilmann D.A."/>
        </authorList>
    </citation>
    <scope>NUCLEOTIDE SEQUENCE [LARGE SCALE GENOMIC DNA]</scope>
</reference>
<dbReference type="Proteomes" id="UP000207582">
    <property type="component" value="Segment"/>
</dbReference>
<dbReference type="EMBL" id="DQ017380">
    <property type="protein sequence ID" value="AAZ67439.1"/>
    <property type="molecule type" value="Genomic_DNA"/>
</dbReference>
<protein>
    <submittedName>
        <fullName evidence="1">Contoxin-like protein</fullName>
    </submittedName>
</protein>
<keyword evidence="2" id="KW-1185">Reference proteome</keyword>
<accession>Q461Z7</accession>
<evidence type="ECO:0000313" key="2">
    <source>
        <dbReference type="Proteomes" id="UP000207582"/>
    </source>
</evidence>
<dbReference type="GeneID" id="5141958"/>
<proteinExistence type="predicted"/>